<dbReference type="InterPro" id="IPR016181">
    <property type="entry name" value="Acyl_CoA_acyltransferase"/>
</dbReference>
<dbReference type="Gene3D" id="3.40.630.30">
    <property type="match status" value="1"/>
</dbReference>
<dbReference type="EMBL" id="FOAN01000002">
    <property type="protein sequence ID" value="SEL02882.1"/>
    <property type="molecule type" value="Genomic_DNA"/>
</dbReference>
<accession>A0A1H7LVF9</accession>
<dbReference type="PANTHER" id="PTHR43792">
    <property type="entry name" value="GNAT FAMILY, PUTATIVE (AFU_ORTHOLOGUE AFUA_3G00765)-RELATED-RELATED"/>
    <property type="match status" value="1"/>
</dbReference>
<protein>
    <submittedName>
        <fullName evidence="5">[SSU ribosomal protein S5P]-alanine acetyltransferase</fullName>
    </submittedName>
</protein>
<dbReference type="InterPro" id="IPR051531">
    <property type="entry name" value="N-acetyltransferase"/>
</dbReference>
<dbReference type="GO" id="GO:0005840">
    <property type="term" value="C:ribosome"/>
    <property type="evidence" value="ECO:0007669"/>
    <property type="project" value="UniProtKB-KW"/>
</dbReference>
<gene>
    <name evidence="5" type="ORF">SAMN04515666_102642</name>
</gene>
<keyword evidence="6" id="KW-1185">Reference proteome</keyword>
<evidence type="ECO:0000313" key="6">
    <source>
        <dbReference type="Proteomes" id="UP000199664"/>
    </source>
</evidence>
<keyword evidence="5" id="KW-0689">Ribosomal protein</keyword>
<dbReference type="GO" id="GO:0005737">
    <property type="term" value="C:cytoplasm"/>
    <property type="evidence" value="ECO:0007669"/>
    <property type="project" value="TreeGrafter"/>
</dbReference>
<sequence length="203" mass="22904">MALFRFATDPPARPLIRTQNLILRAPLAGDYSAWANLRMESRDFLTPWEPIWTEDDLSRASFRLRVKRAAREIATDEAYSLFVLDARSEALLGGLTLGLVRRGVAQACTLGYWMGQRHAGKGHMTEAVRGALDFAFSELALHRVEAACLPHNEPSRRLLERVGFTREGEARGYLRINGAWADHLLYGMLAAELRRPAETDRKL</sequence>
<reference evidence="6" key="1">
    <citation type="submission" date="2016-10" db="EMBL/GenBank/DDBJ databases">
        <authorList>
            <person name="Varghese N."/>
            <person name="Submissions S."/>
        </authorList>
    </citation>
    <scope>NUCLEOTIDE SEQUENCE [LARGE SCALE GENOMIC DNA]</scope>
    <source>
        <strain evidence="6">LMG 26383,CCUG 61248,R- 45681</strain>
    </source>
</reference>
<evidence type="ECO:0000256" key="2">
    <source>
        <dbReference type="ARBA" id="ARBA00023315"/>
    </source>
</evidence>
<organism evidence="5 6">
    <name type="scientific">Bosea lupini</name>
    <dbReference type="NCBI Taxonomy" id="1036779"/>
    <lineage>
        <taxon>Bacteria</taxon>
        <taxon>Pseudomonadati</taxon>
        <taxon>Pseudomonadota</taxon>
        <taxon>Alphaproteobacteria</taxon>
        <taxon>Hyphomicrobiales</taxon>
        <taxon>Boseaceae</taxon>
        <taxon>Bosea</taxon>
    </lineage>
</organism>
<feature type="domain" description="N-acetyltransferase" evidence="4">
    <location>
        <begin position="21"/>
        <end position="191"/>
    </location>
</feature>
<dbReference type="RefSeq" id="WP_091831841.1">
    <property type="nucleotide sequence ID" value="NZ_FOAN01000002.1"/>
</dbReference>
<evidence type="ECO:0000256" key="1">
    <source>
        <dbReference type="ARBA" id="ARBA00022679"/>
    </source>
</evidence>
<evidence type="ECO:0000313" key="5">
    <source>
        <dbReference type="EMBL" id="SEL02882.1"/>
    </source>
</evidence>
<evidence type="ECO:0000256" key="3">
    <source>
        <dbReference type="ARBA" id="ARBA00038502"/>
    </source>
</evidence>
<dbReference type="PANTHER" id="PTHR43792:SF8">
    <property type="entry name" value="[RIBOSOMAL PROTEIN US5]-ALANINE N-ACETYLTRANSFERASE"/>
    <property type="match status" value="1"/>
</dbReference>
<dbReference type="Pfam" id="PF13302">
    <property type="entry name" value="Acetyltransf_3"/>
    <property type="match status" value="1"/>
</dbReference>
<dbReference type="PROSITE" id="PS51186">
    <property type="entry name" value="GNAT"/>
    <property type="match status" value="1"/>
</dbReference>
<dbReference type="OrthoDB" id="9801669at2"/>
<dbReference type="InterPro" id="IPR000182">
    <property type="entry name" value="GNAT_dom"/>
</dbReference>
<dbReference type="SUPFAM" id="SSF55729">
    <property type="entry name" value="Acyl-CoA N-acyltransferases (Nat)"/>
    <property type="match status" value="1"/>
</dbReference>
<dbReference type="STRING" id="1036779.SAMN04515666_102642"/>
<evidence type="ECO:0000259" key="4">
    <source>
        <dbReference type="PROSITE" id="PS51186"/>
    </source>
</evidence>
<comment type="similarity">
    <text evidence="3">Belongs to the acetyltransferase family. RimJ subfamily.</text>
</comment>
<keyword evidence="5" id="KW-0687">Ribonucleoprotein</keyword>
<proteinExistence type="inferred from homology"/>
<dbReference type="AlphaFoldDB" id="A0A1H7LVF9"/>
<name>A0A1H7LVF9_9HYPH</name>
<dbReference type="Proteomes" id="UP000199664">
    <property type="component" value="Unassembled WGS sequence"/>
</dbReference>
<keyword evidence="2" id="KW-0012">Acyltransferase</keyword>
<dbReference type="GO" id="GO:0008999">
    <property type="term" value="F:protein-N-terminal-alanine acetyltransferase activity"/>
    <property type="evidence" value="ECO:0007669"/>
    <property type="project" value="TreeGrafter"/>
</dbReference>
<keyword evidence="1 5" id="KW-0808">Transferase</keyword>